<dbReference type="PANTHER" id="PTHR38123">
    <property type="entry name" value="CELL WALL SERINE-THREONINE-RICH GALACTOMANNOPROTEIN MP1 (AFU_ORTHOLOGUE AFUA_4G03240)"/>
    <property type="match status" value="1"/>
</dbReference>
<dbReference type="Gene3D" id="1.20.1280.140">
    <property type="match status" value="1"/>
</dbReference>
<dbReference type="PANTHER" id="PTHR38123:SF1">
    <property type="entry name" value="HYDROPHOBIC SURFACE BINDING PROTEIN"/>
    <property type="match status" value="1"/>
</dbReference>
<protein>
    <recommendedName>
        <fullName evidence="3">Hydrophobic surface binding protein</fullName>
    </recommendedName>
</protein>
<dbReference type="GO" id="GO:0005576">
    <property type="term" value="C:extracellular region"/>
    <property type="evidence" value="ECO:0007669"/>
    <property type="project" value="TreeGrafter"/>
</dbReference>
<evidence type="ECO:0000313" key="2">
    <source>
        <dbReference type="Proteomes" id="UP000559256"/>
    </source>
</evidence>
<proteinExistence type="predicted"/>
<comment type="caution">
    <text evidence="1">The sequence shown here is derived from an EMBL/GenBank/DDBJ whole genome shotgun (WGS) entry which is preliminary data.</text>
</comment>
<gene>
    <name evidence="1" type="ORF">D9758_015709</name>
</gene>
<sequence length="179" mass="19027">MKRFIGVVYLVLAAVGIAIGTTVTQVEADLKALAAQVTTLDKSINAFPDANGTEFQALLLHNSAYKLAVALQATEKDINSTTSVTKADAKAILDAINGLKPTIFDALNTTVIKKDAFVDLKFGSITGLVVQDLNYLDSATWELGNALIAASPDDFKSQARSLQAEISAAFDSAKEAYRE</sequence>
<dbReference type="Pfam" id="PF12296">
    <property type="entry name" value="HsbA"/>
    <property type="match status" value="1"/>
</dbReference>
<dbReference type="OrthoDB" id="3485059at2759"/>
<evidence type="ECO:0000313" key="1">
    <source>
        <dbReference type="EMBL" id="KAF5337835.1"/>
    </source>
</evidence>
<keyword evidence="2" id="KW-1185">Reference proteome</keyword>
<dbReference type="Proteomes" id="UP000559256">
    <property type="component" value="Unassembled WGS sequence"/>
</dbReference>
<dbReference type="AlphaFoldDB" id="A0A8H5C9Y9"/>
<accession>A0A8H5C9Y9</accession>
<reference evidence="1 2" key="1">
    <citation type="journal article" date="2020" name="ISME J.">
        <title>Uncovering the hidden diversity of litter-decomposition mechanisms in mushroom-forming fungi.</title>
        <authorList>
            <person name="Floudas D."/>
            <person name="Bentzer J."/>
            <person name="Ahren D."/>
            <person name="Johansson T."/>
            <person name="Persson P."/>
            <person name="Tunlid A."/>
        </authorList>
    </citation>
    <scope>NUCLEOTIDE SEQUENCE [LARGE SCALE GENOMIC DNA]</scope>
    <source>
        <strain evidence="1 2">CBS 291.85</strain>
    </source>
</reference>
<dbReference type="EMBL" id="JAACJM010000205">
    <property type="protein sequence ID" value="KAF5337835.1"/>
    <property type="molecule type" value="Genomic_DNA"/>
</dbReference>
<evidence type="ECO:0008006" key="3">
    <source>
        <dbReference type="Google" id="ProtNLM"/>
    </source>
</evidence>
<name>A0A8H5C9Y9_9AGAR</name>
<dbReference type="InterPro" id="IPR021054">
    <property type="entry name" value="Cell_wall_mannoprotein_1"/>
</dbReference>
<organism evidence="1 2">
    <name type="scientific">Tetrapyrgos nigripes</name>
    <dbReference type="NCBI Taxonomy" id="182062"/>
    <lineage>
        <taxon>Eukaryota</taxon>
        <taxon>Fungi</taxon>
        <taxon>Dikarya</taxon>
        <taxon>Basidiomycota</taxon>
        <taxon>Agaricomycotina</taxon>
        <taxon>Agaricomycetes</taxon>
        <taxon>Agaricomycetidae</taxon>
        <taxon>Agaricales</taxon>
        <taxon>Marasmiineae</taxon>
        <taxon>Marasmiaceae</taxon>
        <taxon>Tetrapyrgos</taxon>
    </lineage>
</organism>